<dbReference type="EMBL" id="CP053661">
    <property type="protein sequence ID" value="QKD81931.1"/>
    <property type="molecule type" value="Genomic_DNA"/>
</dbReference>
<proteinExistence type="predicted"/>
<keyword evidence="1" id="KW-0812">Transmembrane</keyword>
<feature type="transmembrane region" description="Helical" evidence="1">
    <location>
        <begin position="21"/>
        <end position="40"/>
    </location>
</feature>
<evidence type="ECO:0008006" key="4">
    <source>
        <dbReference type="Google" id="ProtNLM"/>
    </source>
</evidence>
<keyword evidence="1" id="KW-1133">Transmembrane helix</keyword>
<gene>
    <name evidence="2" type="ORF">HPC62_06730</name>
</gene>
<name>A0A6M8BE80_9CYAN</name>
<evidence type="ECO:0000313" key="3">
    <source>
        <dbReference type="Proteomes" id="UP000505210"/>
    </source>
</evidence>
<keyword evidence="3" id="KW-1185">Reference proteome</keyword>
<dbReference type="Proteomes" id="UP000505210">
    <property type="component" value="Chromosome"/>
</dbReference>
<protein>
    <recommendedName>
        <fullName evidence="4">Ig-like domain-containing protein</fullName>
    </recommendedName>
</protein>
<dbReference type="InterPro" id="IPR011042">
    <property type="entry name" value="6-blade_b-propeller_TolB-like"/>
</dbReference>
<sequence>MVRRIAPPTGSSGWLQPLDRVAWLMMAVLLVLTGLLLAGGDHASPRVRDFSWDGRQVGAEDRAFLMTFSRPMDRQSVEQNLRIEPPLSGKISWAGRRMAYTLDTPAPYGTEYQVRLQGARDRFNQSTDTNLLQPFESSFKTRDRAFVYLGAEGDEAGRLVLQNLTRDEKTILTPADLGIFDYEPYPEGDRILFSAVDRKHRADDISPFLYTVTTGLLPEAPAPTISQIKAGERVRSDRAPQPAGIVQLVLGDNEYQNLKFDLSPDGQRIAVQRVNRQNPAEFGLWVIEPGEPAKPVPTEPGGDFVIAPDGKTLAMAQGEGMAILSLTPEEDAAEEGKPLDFLPKYGLALSFSKDGAAAAMVRFNRDPQNPTRSLFLVTNQGQEKELLTTDGSIFTAQFDPTNSLLYCLVSTRLPGDIYVEQPYLVAVNLKSGIRTDLLKLPIQRDIQIALAPDGLGLLFDQVVSASDNTEEGIAQGSDGRAIATSRLWFLPLQLDDEGNPQKVAPQPLAVAGLRPRWLP</sequence>
<dbReference type="KEGG" id="theu:HPC62_06730"/>
<dbReference type="RefSeq" id="WP_172354313.1">
    <property type="nucleotide sequence ID" value="NZ_CP053661.1"/>
</dbReference>
<evidence type="ECO:0000313" key="2">
    <source>
        <dbReference type="EMBL" id="QKD81931.1"/>
    </source>
</evidence>
<accession>A0A6M8BE80</accession>
<keyword evidence="1" id="KW-0472">Membrane</keyword>
<dbReference type="Gene3D" id="2.60.40.3710">
    <property type="match status" value="1"/>
</dbReference>
<dbReference type="Gene3D" id="2.120.10.30">
    <property type="entry name" value="TolB, C-terminal domain"/>
    <property type="match status" value="1"/>
</dbReference>
<reference evidence="2 3" key="1">
    <citation type="submission" date="2020-05" db="EMBL/GenBank/DDBJ databases">
        <title>Complete genome sequence of of a novel Thermoleptolyngbya strain isolated from hot springs of Ganzi, Sichuan China.</title>
        <authorList>
            <person name="Tang J."/>
            <person name="Daroch M."/>
            <person name="Li L."/>
            <person name="Waleron K."/>
            <person name="Waleron M."/>
            <person name="Waleron M."/>
        </authorList>
    </citation>
    <scope>NUCLEOTIDE SEQUENCE [LARGE SCALE GENOMIC DNA]</scope>
    <source>
        <strain evidence="2 3">PKUAC-SCTA183</strain>
    </source>
</reference>
<dbReference type="SUPFAM" id="SSF82171">
    <property type="entry name" value="DPP6 N-terminal domain-like"/>
    <property type="match status" value="1"/>
</dbReference>
<organism evidence="2 3">
    <name type="scientific">Thermoleptolyngbya sichuanensis A183</name>
    <dbReference type="NCBI Taxonomy" id="2737172"/>
    <lineage>
        <taxon>Bacteria</taxon>
        <taxon>Bacillati</taxon>
        <taxon>Cyanobacteriota</taxon>
        <taxon>Cyanophyceae</taxon>
        <taxon>Oculatellales</taxon>
        <taxon>Oculatellaceae</taxon>
        <taxon>Thermoleptolyngbya</taxon>
        <taxon>Thermoleptolyngbya sichuanensis</taxon>
    </lineage>
</organism>
<dbReference type="AlphaFoldDB" id="A0A6M8BE80"/>
<evidence type="ECO:0000256" key="1">
    <source>
        <dbReference type="SAM" id="Phobius"/>
    </source>
</evidence>